<dbReference type="Pfam" id="PF17200">
    <property type="entry name" value="sCache_2"/>
    <property type="match status" value="1"/>
</dbReference>
<evidence type="ECO:0000313" key="12">
    <source>
        <dbReference type="EMBL" id="SDT22873.1"/>
    </source>
</evidence>
<dbReference type="GO" id="GO:0004888">
    <property type="term" value="F:transmembrane signaling receptor activity"/>
    <property type="evidence" value="ECO:0007669"/>
    <property type="project" value="InterPro"/>
</dbReference>
<dbReference type="AlphaFoldDB" id="A0A1H1YN81"/>
<gene>
    <name evidence="12" type="ORF">SAMN05444158_4916</name>
</gene>
<feature type="domain" description="Methyl-accepting transducer" evidence="10">
    <location>
        <begin position="306"/>
        <end position="528"/>
    </location>
</feature>
<evidence type="ECO:0000256" key="6">
    <source>
        <dbReference type="ARBA" id="ARBA00023224"/>
    </source>
</evidence>
<evidence type="ECO:0000256" key="4">
    <source>
        <dbReference type="ARBA" id="ARBA00022989"/>
    </source>
</evidence>
<dbReference type="InterPro" id="IPR033480">
    <property type="entry name" value="sCache_2"/>
</dbReference>
<dbReference type="PROSITE" id="PS50111">
    <property type="entry name" value="CHEMOTAXIS_TRANSDUC_2"/>
    <property type="match status" value="1"/>
</dbReference>
<evidence type="ECO:0000256" key="1">
    <source>
        <dbReference type="ARBA" id="ARBA00004651"/>
    </source>
</evidence>
<organism evidence="12 13">
    <name type="scientific">Bradyrhizobium canariense</name>
    <dbReference type="NCBI Taxonomy" id="255045"/>
    <lineage>
        <taxon>Bacteria</taxon>
        <taxon>Pseudomonadati</taxon>
        <taxon>Pseudomonadota</taxon>
        <taxon>Alphaproteobacteria</taxon>
        <taxon>Hyphomicrobiales</taxon>
        <taxon>Nitrobacteraceae</taxon>
        <taxon>Bradyrhizobium</taxon>
    </lineage>
</organism>
<dbReference type="PANTHER" id="PTHR32089:SF112">
    <property type="entry name" value="LYSOZYME-LIKE PROTEIN-RELATED"/>
    <property type="match status" value="1"/>
</dbReference>
<dbReference type="GO" id="GO:0005886">
    <property type="term" value="C:plasma membrane"/>
    <property type="evidence" value="ECO:0007669"/>
    <property type="project" value="UniProtKB-SubCell"/>
</dbReference>
<dbReference type="EMBL" id="LT629750">
    <property type="protein sequence ID" value="SDT22873.1"/>
    <property type="molecule type" value="Genomic_DNA"/>
</dbReference>
<evidence type="ECO:0000256" key="5">
    <source>
        <dbReference type="ARBA" id="ARBA00023136"/>
    </source>
</evidence>
<dbReference type="SMART" id="SM00304">
    <property type="entry name" value="HAMP"/>
    <property type="match status" value="1"/>
</dbReference>
<evidence type="ECO:0000313" key="13">
    <source>
        <dbReference type="Proteomes" id="UP000243904"/>
    </source>
</evidence>
<evidence type="ECO:0000256" key="8">
    <source>
        <dbReference type="PROSITE-ProRule" id="PRU00284"/>
    </source>
</evidence>
<accession>A0A1H1YN81</accession>
<dbReference type="SMART" id="SM00283">
    <property type="entry name" value="MA"/>
    <property type="match status" value="1"/>
</dbReference>
<proteinExistence type="inferred from homology"/>
<keyword evidence="13" id="KW-1185">Reference proteome</keyword>
<evidence type="ECO:0000256" key="7">
    <source>
        <dbReference type="ARBA" id="ARBA00029447"/>
    </source>
</evidence>
<reference evidence="13" key="1">
    <citation type="submission" date="2016-10" db="EMBL/GenBank/DDBJ databases">
        <authorList>
            <person name="Varghese N."/>
            <person name="Submissions S."/>
        </authorList>
    </citation>
    <scope>NUCLEOTIDE SEQUENCE [LARGE SCALE GENOMIC DNA]</scope>
    <source>
        <strain evidence="13">GAS369</strain>
    </source>
</reference>
<comment type="similarity">
    <text evidence="7">Belongs to the methyl-accepting chemotaxis (MCP) protein family.</text>
</comment>
<dbReference type="Pfam" id="PF00015">
    <property type="entry name" value="MCPsignal"/>
    <property type="match status" value="1"/>
</dbReference>
<dbReference type="PROSITE" id="PS50885">
    <property type="entry name" value="HAMP"/>
    <property type="match status" value="1"/>
</dbReference>
<dbReference type="Gene3D" id="1.10.8.500">
    <property type="entry name" value="HAMP domain in histidine kinase"/>
    <property type="match status" value="1"/>
</dbReference>
<dbReference type="PANTHER" id="PTHR32089">
    <property type="entry name" value="METHYL-ACCEPTING CHEMOTAXIS PROTEIN MCPB"/>
    <property type="match status" value="1"/>
</dbReference>
<keyword evidence="2" id="KW-1003">Cell membrane</keyword>
<keyword evidence="6 8" id="KW-0807">Transducer</keyword>
<evidence type="ECO:0000259" key="10">
    <source>
        <dbReference type="PROSITE" id="PS50111"/>
    </source>
</evidence>
<dbReference type="Gene3D" id="3.30.450.20">
    <property type="entry name" value="PAS domain"/>
    <property type="match status" value="1"/>
</dbReference>
<evidence type="ECO:0000256" key="2">
    <source>
        <dbReference type="ARBA" id="ARBA00022475"/>
    </source>
</evidence>
<dbReference type="InterPro" id="IPR004089">
    <property type="entry name" value="MCPsignal_dom"/>
</dbReference>
<evidence type="ECO:0000256" key="9">
    <source>
        <dbReference type="SAM" id="Phobius"/>
    </source>
</evidence>
<dbReference type="InterPro" id="IPR004090">
    <property type="entry name" value="Chemotax_Me-accpt_rcpt"/>
</dbReference>
<dbReference type="Proteomes" id="UP000243904">
    <property type="component" value="Chromosome I"/>
</dbReference>
<evidence type="ECO:0000256" key="3">
    <source>
        <dbReference type="ARBA" id="ARBA00022692"/>
    </source>
</evidence>
<comment type="subcellular location">
    <subcellularLocation>
        <location evidence="1">Cell membrane</location>
        <topology evidence="1">Multi-pass membrane protein</topology>
    </subcellularLocation>
</comment>
<protein>
    <submittedName>
        <fullName evidence="12">Methyl-accepting chemotaxis sensory transducer with Cache sensor</fullName>
    </submittedName>
</protein>
<keyword evidence="5 9" id="KW-0472">Membrane</keyword>
<dbReference type="GO" id="GO:0006935">
    <property type="term" value="P:chemotaxis"/>
    <property type="evidence" value="ECO:0007669"/>
    <property type="project" value="InterPro"/>
</dbReference>
<keyword evidence="3 9" id="KW-0812">Transmembrane</keyword>
<dbReference type="PRINTS" id="PR00260">
    <property type="entry name" value="CHEMTRNSDUCR"/>
</dbReference>
<dbReference type="Pfam" id="PF00672">
    <property type="entry name" value="HAMP"/>
    <property type="match status" value="1"/>
</dbReference>
<dbReference type="InterPro" id="IPR003660">
    <property type="entry name" value="HAMP_dom"/>
</dbReference>
<feature type="transmembrane region" description="Helical" evidence="9">
    <location>
        <begin position="189"/>
        <end position="210"/>
    </location>
</feature>
<dbReference type="SUPFAM" id="SSF58104">
    <property type="entry name" value="Methyl-accepting chemotaxis protein (MCP) signaling domain"/>
    <property type="match status" value="1"/>
</dbReference>
<dbReference type="Gene3D" id="1.10.287.950">
    <property type="entry name" value="Methyl-accepting chemotaxis protein"/>
    <property type="match status" value="1"/>
</dbReference>
<keyword evidence="4 9" id="KW-1133">Transmembrane helix</keyword>
<name>A0A1H1YN81_9BRAD</name>
<evidence type="ECO:0000259" key="11">
    <source>
        <dbReference type="PROSITE" id="PS50885"/>
    </source>
</evidence>
<feature type="domain" description="HAMP" evidence="11">
    <location>
        <begin position="212"/>
        <end position="265"/>
    </location>
</feature>
<sequence>MNFVNKIKIRSKLLIVLALSALSLIAAIVVSTSILHGRMVDDRIAKLRAIVELSHGLAQQLEAQVQSGKLTHDQALERYKEDTLAMWYDDHHSYLAIGGMDGVWFINPAAPKVNGTHGTLMPNGKYILDGLIEAVGSADEGMSSYDYPKPGETENLPKLTFAKKFKPWNLLITSGVWIDDIDAAYQRTVLHLAGFGLVILLVMGGLVLALNRNIAGSLTRLAAKMQGVVAGDLSVTIDETSRSDEIGQMAKSLEVFKENALAVQRLQTEQEEQARKAEHEKRQALYAMADGFEGRVGGVVDTVSQAAHAMQDTAKLIATSVSGTQQRAGAVASGAEEAAVNIQTVASASEELTASISEIGRQVTQASQVAKTAAQESEATNQKVLALAGAAQKIEEVVALINQIASQTNLLALNATIEAARAGEAGRGFAVVASEVKALATQTSRATEDIRSQITAIQDETTGVVTAIKRISQTIAEVDEISTAIAAAMEQQAAATQEITRNVQEAAQSSNQVSQNIGGVSSAVSDTDSAASNLLSASDVLASQAEKLRGEVDSFLATVRAA</sequence>
<dbReference type="GO" id="GO:0007165">
    <property type="term" value="P:signal transduction"/>
    <property type="evidence" value="ECO:0007669"/>
    <property type="project" value="UniProtKB-KW"/>
</dbReference>
<dbReference type="CDD" id="cd06225">
    <property type="entry name" value="HAMP"/>
    <property type="match status" value="1"/>
</dbReference>
<dbReference type="SMART" id="SM01049">
    <property type="entry name" value="Cache_2"/>
    <property type="match status" value="1"/>
</dbReference>